<dbReference type="Pfam" id="PF26563">
    <property type="entry name" value="Rv3660c_N"/>
    <property type="match status" value="1"/>
</dbReference>
<sequence length="353" mass="35910">MNDAAHRTEAFVVVAVGDPTLHPEAVHIAAASTRPVIDVSTSPHDVARHSHRAAAVLVDAEFAPHLPDSPVGPPRFFLTPDGVPMAWNAALAAHAQQAFSLPAESAELLRALAKVSATGASPRAAIGGNAVCIAVVGSAGGAGASTLAAAIARRAGGAVTLVDADPRSGGIDLLLGVEDAPGLRWPDIPGGEQGLNHADLRAALIQGPDQLAVLSAARSTIDDPFRLTASALDALLSSLRGGGGVIVVDAPPELINADLTVIVCPTEVRAAASAARLAARLRAQRLPHVIVARNRGWAGLEESEVERITSSSVLATLPSVRGLAKDTELGGLPRRLPAALARLADDILSEVGA</sequence>
<evidence type="ECO:0000313" key="3">
    <source>
        <dbReference type="Proteomes" id="UP000312032"/>
    </source>
</evidence>
<dbReference type="Gene3D" id="3.40.50.300">
    <property type="entry name" value="P-loop containing nucleotide triphosphate hydrolases"/>
    <property type="match status" value="1"/>
</dbReference>
<keyword evidence="3" id="KW-1185">Reference proteome</keyword>
<dbReference type="GO" id="GO:0009898">
    <property type="term" value="C:cytoplasmic side of plasma membrane"/>
    <property type="evidence" value="ECO:0007669"/>
    <property type="project" value="TreeGrafter"/>
</dbReference>
<dbReference type="EMBL" id="VDHJ01000008">
    <property type="protein sequence ID" value="TNL97418.1"/>
    <property type="molecule type" value="Genomic_DNA"/>
</dbReference>
<comment type="caution">
    <text evidence="2">The sequence shown here is derived from an EMBL/GenBank/DDBJ whole genome shotgun (WGS) entry which is preliminary data.</text>
</comment>
<reference evidence="2 3" key="1">
    <citation type="submission" date="2019-06" db="EMBL/GenBank/DDBJ databases">
        <authorList>
            <person name="Li J."/>
        </authorList>
    </citation>
    <scope>NUCLEOTIDE SEQUENCE [LARGE SCALE GENOMIC DNA]</scope>
    <source>
        <strain evidence="2 3">LMG 28165</strain>
    </source>
</reference>
<dbReference type="Proteomes" id="UP000312032">
    <property type="component" value="Unassembled WGS sequence"/>
</dbReference>
<organism evidence="2 3">
    <name type="scientific">Corynebacterium tapiri</name>
    <dbReference type="NCBI Taxonomy" id="1448266"/>
    <lineage>
        <taxon>Bacteria</taxon>
        <taxon>Bacillati</taxon>
        <taxon>Actinomycetota</taxon>
        <taxon>Actinomycetes</taxon>
        <taxon>Mycobacteriales</taxon>
        <taxon>Corynebacteriaceae</taxon>
        <taxon>Corynebacterium</taxon>
    </lineage>
</organism>
<dbReference type="InterPro" id="IPR027417">
    <property type="entry name" value="P-loop_NTPase"/>
</dbReference>
<dbReference type="PANTHER" id="PTHR43384:SF11">
    <property type="entry name" value="SEPTUM SITE DETERMINING PROTEIN"/>
    <property type="match status" value="1"/>
</dbReference>
<dbReference type="OrthoDB" id="3252838at2"/>
<proteinExistence type="predicted"/>
<evidence type="ECO:0000313" key="2">
    <source>
        <dbReference type="EMBL" id="TNL97418.1"/>
    </source>
</evidence>
<dbReference type="GO" id="GO:0016887">
    <property type="term" value="F:ATP hydrolysis activity"/>
    <property type="evidence" value="ECO:0007669"/>
    <property type="project" value="TreeGrafter"/>
</dbReference>
<dbReference type="PANTHER" id="PTHR43384">
    <property type="entry name" value="SEPTUM SITE-DETERMINING PROTEIN MIND HOMOLOG, CHLOROPLASTIC-RELATED"/>
    <property type="match status" value="1"/>
</dbReference>
<dbReference type="AlphaFoldDB" id="A0A5C4U394"/>
<dbReference type="InterPro" id="IPR022521">
    <property type="entry name" value="Rv3660c"/>
</dbReference>
<dbReference type="InterPro" id="IPR050625">
    <property type="entry name" value="ParA/MinD_ATPase"/>
</dbReference>
<dbReference type="GO" id="GO:0005524">
    <property type="term" value="F:ATP binding"/>
    <property type="evidence" value="ECO:0007669"/>
    <property type="project" value="TreeGrafter"/>
</dbReference>
<dbReference type="GO" id="GO:0005829">
    <property type="term" value="C:cytosol"/>
    <property type="evidence" value="ECO:0007669"/>
    <property type="project" value="TreeGrafter"/>
</dbReference>
<evidence type="ECO:0000259" key="1">
    <source>
        <dbReference type="Pfam" id="PF26563"/>
    </source>
</evidence>
<accession>A0A5C4U394</accession>
<name>A0A5C4U394_9CORY</name>
<dbReference type="NCBIfam" id="TIGR03815">
    <property type="entry name" value="CpaE_hom_Actino"/>
    <property type="match status" value="1"/>
</dbReference>
<dbReference type="GO" id="GO:0051782">
    <property type="term" value="P:negative regulation of cell division"/>
    <property type="evidence" value="ECO:0007669"/>
    <property type="project" value="TreeGrafter"/>
</dbReference>
<feature type="domain" description="Rv3660c-like CheY-like N-terminal" evidence="1">
    <location>
        <begin position="16"/>
        <end position="119"/>
    </location>
</feature>
<gene>
    <name evidence="2" type="ORF">FHE74_06690</name>
</gene>
<dbReference type="InterPro" id="IPR059050">
    <property type="entry name" value="Rv3660c_N"/>
</dbReference>
<protein>
    <submittedName>
        <fullName evidence="2">Septum formation initiator</fullName>
    </submittedName>
</protein>
<dbReference type="SUPFAM" id="SSF52540">
    <property type="entry name" value="P-loop containing nucleoside triphosphate hydrolases"/>
    <property type="match status" value="1"/>
</dbReference>